<protein>
    <submittedName>
        <fullName evidence="2">Acetyltransferase (GNAT) family</fullName>
    </submittedName>
</protein>
<dbReference type="PROSITE" id="PS51186">
    <property type="entry name" value="GNAT"/>
    <property type="match status" value="1"/>
</dbReference>
<organism evidence="2 3">
    <name type="scientific">Roseburia faecis</name>
    <dbReference type="NCBI Taxonomy" id="301302"/>
    <lineage>
        <taxon>Bacteria</taxon>
        <taxon>Bacillati</taxon>
        <taxon>Bacillota</taxon>
        <taxon>Clostridia</taxon>
        <taxon>Lachnospirales</taxon>
        <taxon>Lachnospiraceae</taxon>
        <taxon>Roseburia</taxon>
    </lineage>
</organism>
<dbReference type="GO" id="GO:0016747">
    <property type="term" value="F:acyltransferase activity, transferring groups other than amino-acyl groups"/>
    <property type="evidence" value="ECO:0007669"/>
    <property type="project" value="InterPro"/>
</dbReference>
<dbReference type="CDD" id="cd04301">
    <property type="entry name" value="NAT_SF"/>
    <property type="match status" value="1"/>
</dbReference>
<evidence type="ECO:0000313" key="2">
    <source>
        <dbReference type="EMBL" id="CRL43060.1"/>
    </source>
</evidence>
<keyword evidence="3" id="KW-1185">Reference proteome</keyword>
<gene>
    <name evidence="2" type="ORF">M72_18111</name>
</gene>
<feature type="domain" description="N-acetyltransferase" evidence="1">
    <location>
        <begin position="3"/>
        <end position="157"/>
    </location>
</feature>
<proteinExistence type="predicted"/>
<keyword evidence="2" id="KW-0808">Transferase</keyword>
<reference evidence="3" key="1">
    <citation type="submission" date="2015-05" db="EMBL/GenBank/DDBJ databases">
        <authorList>
            <consortium name="Pathogen Informatics"/>
        </authorList>
    </citation>
    <scope>NUCLEOTIDE SEQUENCE [LARGE SCALE GENOMIC DNA]</scope>
    <source>
        <strain evidence="3">M72</strain>
    </source>
</reference>
<dbReference type="InterPro" id="IPR016181">
    <property type="entry name" value="Acyl_CoA_acyltransferase"/>
</dbReference>
<dbReference type="AlphaFoldDB" id="A0A0M6WZG2"/>
<dbReference type="InterPro" id="IPR000182">
    <property type="entry name" value="GNAT_dom"/>
</dbReference>
<accession>A0A0M6WZG2</accession>
<dbReference type="Proteomes" id="UP000049979">
    <property type="component" value="Unassembled WGS sequence"/>
</dbReference>
<dbReference type="Pfam" id="PF13673">
    <property type="entry name" value="Acetyltransf_10"/>
    <property type="match status" value="1"/>
</dbReference>
<dbReference type="SUPFAM" id="SSF55729">
    <property type="entry name" value="Acyl-CoA N-acyltransferases (Nat)"/>
    <property type="match status" value="1"/>
</dbReference>
<evidence type="ECO:0000259" key="1">
    <source>
        <dbReference type="PROSITE" id="PS51186"/>
    </source>
</evidence>
<name>A0A0M6WZG2_9FIRM</name>
<dbReference type="EMBL" id="CVRR01000093">
    <property type="protein sequence ID" value="CRL43060.1"/>
    <property type="molecule type" value="Genomic_DNA"/>
</dbReference>
<dbReference type="RefSeq" id="WP_055068870.1">
    <property type="nucleotide sequence ID" value="NZ_CP173697.1"/>
</dbReference>
<evidence type="ECO:0000313" key="3">
    <source>
        <dbReference type="Proteomes" id="UP000049979"/>
    </source>
</evidence>
<dbReference type="Gene3D" id="3.40.630.30">
    <property type="match status" value="1"/>
</dbReference>
<sequence length="157" mass="18185">MNYSIRELKRDENKILDTFLYEAIFIPEGVPAPSKDIINKPDLQVYVKDFGENKGDLCLVAQVADEIVGAVWVRIMNDYGHIDNETPSFAISLLKEYRNYGIGTELMKQMLVKLKLEGYKQASLAVQKMNYAVRMYWKVGFEIIDENDEEYIMICKL</sequence>
<dbReference type="OrthoDB" id="9790865at2"/>